<reference evidence="2 3" key="1">
    <citation type="submission" date="2018-06" db="EMBL/GenBank/DDBJ databases">
        <authorList>
            <consortium name="Pathogen Informatics"/>
            <person name="Doyle S."/>
        </authorList>
    </citation>
    <scope>NUCLEOTIDE SEQUENCE [LARGE SCALE GENOMIC DNA]</scope>
    <source>
        <strain evidence="2 3">NCTC13184</strain>
    </source>
</reference>
<gene>
    <name evidence="2" type="ORF">NCTC13184_00716</name>
</gene>
<keyword evidence="1" id="KW-0812">Transmembrane</keyword>
<accession>A0A378WKV9</accession>
<evidence type="ECO:0000256" key="1">
    <source>
        <dbReference type="SAM" id="Phobius"/>
    </source>
</evidence>
<sequence length="61" mass="6447">MVGRGKNIGGLAARRRRNMWVAVLVATVVAVVVATVALVTVRPWTDEFRHGGLTIAAPPAP</sequence>
<proteinExistence type="predicted"/>
<keyword evidence="1" id="KW-0472">Membrane</keyword>
<evidence type="ECO:0000313" key="2">
    <source>
        <dbReference type="EMBL" id="SUA41377.1"/>
    </source>
</evidence>
<dbReference type="EMBL" id="UGRU01000001">
    <property type="protein sequence ID" value="SUA41377.1"/>
    <property type="molecule type" value="Genomic_DNA"/>
</dbReference>
<keyword evidence="1" id="KW-1133">Transmembrane helix</keyword>
<evidence type="ECO:0000313" key="3">
    <source>
        <dbReference type="Proteomes" id="UP000255082"/>
    </source>
</evidence>
<dbReference type="Proteomes" id="UP000255082">
    <property type="component" value="Unassembled WGS sequence"/>
</dbReference>
<feature type="transmembrane region" description="Helical" evidence="1">
    <location>
        <begin position="20"/>
        <end position="41"/>
    </location>
</feature>
<dbReference type="AlphaFoldDB" id="A0A378WKV9"/>
<organism evidence="2 3">
    <name type="scientific">Nocardia africana</name>
    <dbReference type="NCBI Taxonomy" id="134964"/>
    <lineage>
        <taxon>Bacteria</taxon>
        <taxon>Bacillati</taxon>
        <taxon>Actinomycetota</taxon>
        <taxon>Actinomycetes</taxon>
        <taxon>Mycobacteriales</taxon>
        <taxon>Nocardiaceae</taxon>
        <taxon>Nocardia</taxon>
    </lineage>
</organism>
<protein>
    <submittedName>
        <fullName evidence="2">Uncharacterized protein</fullName>
    </submittedName>
</protein>
<name>A0A378WKV9_9NOCA</name>